<dbReference type="EMBL" id="JACVVK020000074">
    <property type="protein sequence ID" value="KAK7495499.1"/>
    <property type="molecule type" value="Genomic_DNA"/>
</dbReference>
<proteinExistence type="predicted"/>
<protein>
    <submittedName>
        <fullName evidence="1">Uncharacterized protein</fullName>
    </submittedName>
</protein>
<dbReference type="AlphaFoldDB" id="A0ABD0L7Y4"/>
<organism evidence="1 2">
    <name type="scientific">Batillaria attramentaria</name>
    <dbReference type="NCBI Taxonomy" id="370345"/>
    <lineage>
        <taxon>Eukaryota</taxon>
        <taxon>Metazoa</taxon>
        <taxon>Spiralia</taxon>
        <taxon>Lophotrochozoa</taxon>
        <taxon>Mollusca</taxon>
        <taxon>Gastropoda</taxon>
        <taxon>Caenogastropoda</taxon>
        <taxon>Sorbeoconcha</taxon>
        <taxon>Cerithioidea</taxon>
        <taxon>Batillariidae</taxon>
        <taxon>Batillaria</taxon>
    </lineage>
</organism>
<name>A0ABD0L7Y4_9CAEN</name>
<evidence type="ECO:0000313" key="2">
    <source>
        <dbReference type="Proteomes" id="UP001519460"/>
    </source>
</evidence>
<reference evidence="1 2" key="1">
    <citation type="journal article" date="2023" name="Sci. Data">
        <title>Genome assembly of the Korean intertidal mud-creeper Batillaria attramentaria.</title>
        <authorList>
            <person name="Patra A.K."/>
            <person name="Ho P.T."/>
            <person name="Jun S."/>
            <person name="Lee S.J."/>
            <person name="Kim Y."/>
            <person name="Won Y.J."/>
        </authorList>
    </citation>
    <scope>NUCLEOTIDE SEQUENCE [LARGE SCALE GENOMIC DNA]</scope>
    <source>
        <strain evidence="1">Wonlab-2016</strain>
    </source>
</reference>
<accession>A0ABD0L7Y4</accession>
<keyword evidence="2" id="KW-1185">Reference proteome</keyword>
<evidence type="ECO:0000313" key="1">
    <source>
        <dbReference type="EMBL" id="KAK7495499.1"/>
    </source>
</evidence>
<dbReference type="Proteomes" id="UP001519460">
    <property type="component" value="Unassembled WGS sequence"/>
</dbReference>
<comment type="caution">
    <text evidence="1">The sequence shown here is derived from an EMBL/GenBank/DDBJ whole genome shotgun (WGS) entry which is preliminary data.</text>
</comment>
<gene>
    <name evidence="1" type="ORF">BaRGS_00013197</name>
</gene>
<sequence>MLLGTSRAGIDRNSQCTTDTWHSARASHERFTGCRGDHSCVAGVRVFSFTKRSGKHKADGLCTGKKKYKAIDGFYFTLTLKANLRRKYFLVFAERLEGKSISARGGVFIRLHVLYENLRVRHVRRNQQVAINGY</sequence>